<accession>A0A7W8HI71</accession>
<dbReference type="PROSITE" id="PS50109">
    <property type="entry name" value="HIS_KIN"/>
    <property type="match status" value="1"/>
</dbReference>
<keyword evidence="4" id="KW-0175">Coiled coil</keyword>
<dbReference type="Pfam" id="PF02518">
    <property type="entry name" value="HATPase_c"/>
    <property type="match status" value="1"/>
</dbReference>
<organism evidence="7 8">
    <name type="scientific">Quisquiliibacterium transsilvanicum</name>
    <dbReference type="NCBI Taxonomy" id="1549638"/>
    <lineage>
        <taxon>Bacteria</taxon>
        <taxon>Pseudomonadati</taxon>
        <taxon>Pseudomonadota</taxon>
        <taxon>Betaproteobacteria</taxon>
        <taxon>Burkholderiales</taxon>
        <taxon>Burkholderiaceae</taxon>
        <taxon>Quisquiliibacterium</taxon>
    </lineage>
</organism>
<dbReference type="SUPFAM" id="SSF55874">
    <property type="entry name" value="ATPase domain of HSP90 chaperone/DNA topoisomerase II/histidine kinase"/>
    <property type="match status" value="1"/>
</dbReference>
<dbReference type="AlphaFoldDB" id="A0A7W8HI71"/>
<protein>
    <submittedName>
        <fullName evidence="7">Signal transduction histidine kinase</fullName>
    </submittedName>
</protein>
<evidence type="ECO:0000256" key="4">
    <source>
        <dbReference type="SAM" id="Coils"/>
    </source>
</evidence>
<keyword evidence="1" id="KW-0808">Transferase</keyword>
<dbReference type="Pfam" id="PF05227">
    <property type="entry name" value="CHASE3"/>
    <property type="match status" value="1"/>
</dbReference>
<keyword evidence="8" id="KW-1185">Reference proteome</keyword>
<keyword evidence="3" id="KW-0902">Two-component regulatory system</keyword>
<sequence>MKAWQSLMQALLRRAPLAFAAAVLAGLTLLAISEFAYRHSSRTMETLGGYGAARVNVERILKRVLEAESGQRGYLLTGRAEYLAPLRTASREVEQRIGELEAHYYGDAQLTAAVRDLEDQVRMRLSEIETVLQLREEGRDESWKALLDAGIGRERMEQVARITTRLFELESARIAEGRKTVFDTLFLNRAGVLAMTAISLLALFLYLRQSLALEAQREENRRQALAERDRLEVEVRRRTRQLTGLTQHLQTVREDERSRLARELHDELGALLTAAKLDAARIRSRLGSGAPEALERLAHLVETLNQGIALKRRIIEDLHPSSLTNLGLVPALEVLAREFGERAGIAINCAAEPVQLKPADQLTAFRLVQEALTNVARHAHAKTVDISLAARGARVELEVHDDGRGFDTARQPESAHGLTGMRYRVEASGGELDIVSAPGRGTRIRAWLPAGPDDAEAARAET</sequence>
<dbReference type="GO" id="GO:0016020">
    <property type="term" value="C:membrane"/>
    <property type="evidence" value="ECO:0007669"/>
    <property type="project" value="InterPro"/>
</dbReference>
<keyword evidence="5" id="KW-1133">Transmembrane helix</keyword>
<dbReference type="InterPro" id="IPR007891">
    <property type="entry name" value="CHASE3"/>
</dbReference>
<evidence type="ECO:0000256" key="2">
    <source>
        <dbReference type="ARBA" id="ARBA00022777"/>
    </source>
</evidence>
<dbReference type="PANTHER" id="PTHR24421">
    <property type="entry name" value="NITRATE/NITRITE SENSOR PROTEIN NARX-RELATED"/>
    <property type="match status" value="1"/>
</dbReference>
<dbReference type="InterPro" id="IPR005467">
    <property type="entry name" value="His_kinase_dom"/>
</dbReference>
<keyword evidence="5" id="KW-0472">Membrane</keyword>
<dbReference type="SMART" id="SM00387">
    <property type="entry name" value="HATPase_c"/>
    <property type="match status" value="1"/>
</dbReference>
<gene>
    <name evidence="7" type="ORF">HNQ70_002547</name>
</gene>
<proteinExistence type="predicted"/>
<evidence type="ECO:0000256" key="5">
    <source>
        <dbReference type="SAM" id="Phobius"/>
    </source>
</evidence>
<evidence type="ECO:0000313" key="7">
    <source>
        <dbReference type="EMBL" id="MBB5272524.1"/>
    </source>
</evidence>
<dbReference type="RefSeq" id="WP_246434953.1">
    <property type="nucleotide sequence ID" value="NZ_BAABEW010000022.1"/>
</dbReference>
<dbReference type="InterPro" id="IPR003594">
    <property type="entry name" value="HATPase_dom"/>
</dbReference>
<reference evidence="7 8" key="1">
    <citation type="submission" date="2020-08" db="EMBL/GenBank/DDBJ databases">
        <title>Genomic Encyclopedia of Type Strains, Phase IV (KMG-IV): sequencing the most valuable type-strain genomes for metagenomic binning, comparative biology and taxonomic classification.</title>
        <authorList>
            <person name="Goeker M."/>
        </authorList>
    </citation>
    <scope>NUCLEOTIDE SEQUENCE [LARGE SCALE GENOMIC DNA]</scope>
    <source>
        <strain evidence="7 8">DSM 29781</strain>
    </source>
</reference>
<dbReference type="Gene3D" id="3.30.565.10">
    <property type="entry name" value="Histidine kinase-like ATPase, C-terminal domain"/>
    <property type="match status" value="1"/>
</dbReference>
<dbReference type="GO" id="GO:0046983">
    <property type="term" value="F:protein dimerization activity"/>
    <property type="evidence" value="ECO:0007669"/>
    <property type="project" value="InterPro"/>
</dbReference>
<feature type="domain" description="Histidine kinase" evidence="6">
    <location>
        <begin position="259"/>
        <end position="452"/>
    </location>
</feature>
<keyword evidence="2 7" id="KW-0418">Kinase</keyword>
<feature type="transmembrane region" description="Helical" evidence="5">
    <location>
        <begin position="186"/>
        <end position="207"/>
    </location>
</feature>
<evidence type="ECO:0000256" key="3">
    <source>
        <dbReference type="ARBA" id="ARBA00023012"/>
    </source>
</evidence>
<dbReference type="CDD" id="cd16917">
    <property type="entry name" value="HATPase_UhpB-NarQ-NarX-like"/>
    <property type="match status" value="1"/>
</dbReference>
<dbReference type="Proteomes" id="UP000532440">
    <property type="component" value="Unassembled WGS sequence"/>
</dbReference>
<keyword evidence="5" id="KW-0812">Transmembrane</keyword>
<evidence type="ECO:0000259" key="6">
    <source>
        <dbReference type="PROSITE" id="PS50109"/>
    </source>
</evidence>
<evidence type="ECO:0000256" key="1">
    <source>
        <dbReference type="ARBA" id="ARBA00022679"/>
    </source>
</evidence>
<dbReference type="InterPro" id="IPR050482">
    <property type="entry name" value="Sensor_HK_TwoCompSys"/>
</dbReference>
<comment type="caution">
    <text evidence="7">The sequence shown here is derived from an EMBL/GenBank/DDBJ whole genome shotgun (WGS) entry which is preliminary data.</text>
</comment>
<dbReference type="InterPro" id="IPR011712">
    <property type="entry name" value="Sig_transdc_His_kin_sub3_dim/P"/>
</dbReference>
<dbReference type="Gene3D" id="1.20.5.1930">
    <property type="match status" value="1"/>
</dbReference>
<feature type="coiled-coil region" evidence="4">
    <location>
        <begin position="208"/>
        <end position="241"/>
    </location>
</feature>
<dbReference type="CDD" id="cd19410">
    <property type="entry name" value="HK9-like_sensor"/>
    <property type="match status" value="1"/>
</dbReference>
<name>A0A7W8HI71_9BURK</name>
<dbReference type="Pfam" id="PF07730">
    <property type="entry name" value="HisKA_3"/>
    <property type="match status" value="1"/>
</dbReference>
<evidence type="ECO:0000313" key="8">
    <source>
        <dbReference type="Proteomes" id="UP000532440"/>
    </source>
</evidence>
<dbReference type="InterPro" id="IPR036890">
    <property type="entry name" value="HATPase_C_sf"/>
</dbReference>
<dbReference type="EMBL" id="JACHGB010000005">
    <property type="protein sequence ID" value="MBB5272524.1"/>
    <property type="molecule type" value="Genomic_DNA"/>
</dbReference>
<dbReference type="GO" id="GO:0000155">
    <property type="term" value="F:phosphorelay sensor kinase activity"/>
    <property type="evidence" value="ECO:0007669"/>
    <property type="project" value="InterPro"/>
</dbReference>